<dbReference type="PANTHER" id="PTHR31636">
    <property type="entry name" value="OSJNBA0084A10.13 PROTEIN-RELATED"/>
    <property type="match status" value="1"/>
</dbReference>
<comment type="subcellular location">
    <subcellularLocation>
        <location evidence="1">Nucleus</location>
    </subcellularLocation>
</comment>
<keyword evidence="3" id="KW-0804">Transcription</keyword>
<feature type="region of interest" description="VHIID" evidence="5">
    <location>
        <begin position="149"/>
        <end position="214"/>
    </location>
</feature>
<evidence type="ECO:0000313" key="7">
    <source>
        <dbReference type="EMBL" id="QIB84918.1"/>
    </source>
</evidence>
<evidence type="ECO:0000256" key="1">
    <source>
        <dbReference type="ARBA" id="ARBA00004123"/>
    </source>
</evidence>
<proteinExistence type="evidence at transcript level"/>
<dbReference type="PROSITE" id="PS50985">
    <property type="entry name" value="GRAS"/>
    <property type="match status" value="1"/>
</dbReference>
<evidence type="ECO:0000256" key="6">
    <source>
        <dbReference type="SAM" id="MobiDB-lite"/>
    </source>
</evidence>
<dbReference type="AlphaFoldDB" id="A0A6C0VAE2"/>
<dbReference type="EMBL" id="MN117548">
    <property type="protein sequence ID" value="QIB84918.1"/>
    <property type="molecule type" value="mRNA"/>
</dbReference>
<dbReference type="InterPro" id="IPR005202">
    <property type="entry name" value="TF_GRAS"/>
</dbReference>
<dbReference type="GO" id="GO:0005634">
    <property type="term" value="C:nucleus"/>
    <property type="evidence" value="ECO:0007669"/>
    <property type="project" value="UniProtKB-SubCell"/>
</dbReference>
<evidence type="ECO:0000256" key="4">
    <source>
        <dbReference type="ARBA" id="ARBA00023242"/>
    </source>
</evidence>
<reference evidence="7" key="1">
    <citation type="submission" date="2019-06" db="EMBL/GenBank/DDBJ databases">
        <authorList>
            <person name="Li Z."/>
        </authorList>
    </citation>
    <scope>NUCLEOTIDE SEQUENCE</scope>
</reference>
<feature type="region of interest" description="Disordered" evidence="6">
    <location>
        <begin position="37"/>
        <end position="67"/>
    </location>
</feature>
<organism evidence="7">
    <name type="scientific">Betula platyphylla</name>
    <name type="common">Asian white birch</name>
    <dbReference type="NCBI Taxonomy" id="78630"/>
    <lineage>
        <taxon>Eukaryota</taxon>
        <taxon>Viridiplantae</taxon>
        <taxon>Streptophyta</taxon>
        <taxon>Embryophyta</taxon>
        <taxon>Tracheophyta</taxon>
        <taxon>Spermatophyta</taxon>
        <taxon>Magnoliopsida</taxon>
        <taxon>eudicotyledons</taxon>
        <taxon>Gunneridae</taxon>
        <taxon>Pentapetalae</taxon>
        <taxon>rosids</taxon>
        <taxon>fabids</taxon>
        <taxon>Fagales</taxon>
        <taxon>Betulaceae</taxon>
        <taxon>Betula</taxon>
    </lineage>
</organism>
<comment type="caution">
    <text evidence="5">Lacks conserved residue(s) required for the propagation of feature annotation.</text>
</comment>
<evidence type="ECO:0000256" key="3">
    <source>
        <dbReference type="ARBA" id="ARBA00023163"/>
    </source>
</evidence>
<keyword evidence="4" id="KW-0539">Nucleus</keyword>
<feature type="region of interest" description="SAW" evidence="5">
    <location>
        <begin position="364"/>
        <end position="454"/>
    </location>
</feature>
<sequence>MDTTLFTTPQEAPTSFFHCNQQISINDHAAAAMDMQSNNNQSHTSTSRSSDSTDHHQLPSSPHESGKWASSLLKECARAISDKDSTKIHHLLWMLNELASPYGDCDQKLASYFLQALFCKATDSGHRCYKTLSSVAEKSHSFDSARKLILKFQEVSPWMNFGHVASNGAILEALEGDTKLHIIDISNTLCTQWPTLLEALATRNDETPHLKLTVVVIASTTSSSSVMKEVGQRMEKFARLMGVPFEFNVITGLNHLGELTKERLGIQEDEAIAVNCIGALRRVQVQERAAVIRIFQSLRPRVLTVVEEEADFSSSKDDFVKCFEECLRFYTLYFEMLDESFFSTSNDRLMLERECSRSIVRVLGCDDDHENSSSELGECERRERGSQWCERLKEGFSPSGFSDDIVDDVKALLKRYRTGWGLVPPLPPQGDKHESAGIYLTWKEVPVVWASAWKP</sequence>
<dbReference type="Pfam" id="PF03514">
    <property type="entry name" value="GRAS"/>
    <property type="match status" value="1"/>
</dbReference>
<evidence type="ECO:0000256" key="2">
    <source>
        <dbReference type="ARBA" id="ARBA00023015"/>
    </source>
</evidence>
<accession>A0A6C0VAE2</accession>
<comment type="similarity">
    <text evidence="5">Belongs to the GRAS family.</text>
</comment>
<protein>
    <submittedName>
        <fullName evidence="7">Transcription factor GRAS19</fullName>
    </submittedName>
</protein>
<feature type="compositionally biased region" description="Low complexity" evidence="6">
    <location>
        <begin position="37"/>
        <end position="50"/>
    </location>
</feature>
<name>A0A6C0VAE2_BETPL</name>
<evidence type="ECO:0000256" key="5">
    <source>
        <dbReference type="PROSITE-ProRule" id="PRU01191"/>
    </source>
</evidence>
<keyword evidence="2" id="KW-0805">Transcription regulation</keyword>
<feature type="short sequence motif" description="VHIID" evidence="5">
    <location>
        <begin position="180"/>
        <end position="184"/>
    </location>
</feature>